<comment type="caution">
    <text evidence="2">The sequence shown here is derived from an EMBL/GenBank/DDBJ whole genome shotgun (WGS) entry which is preliminary data.</text>
</comment>
<dbReference type="SUPFAM" id="SSF89447">
    <property type="entry name" value="AbrB/MazE/MraZ-like"/>
    <property type="match status" value="1"/>
</dbReference>
<accession>A0AA41ZBD9</accession>
<evidence type="ECO:0000259" key="1">
    <source>
        <dbReference type="SMART" id="SM00966"/>
    </source>
</evidence>
<dbReference type="GO" id="GO:0003677">
    <property type="term" value="F:DNA binding"/>
    <property type="evidence" value="ECO:0007669"/>
    <property type="project" value="UniProtKB-KW"/>
</dbReference>
<proteinExistence type="predicted"/>
<gene>
    <name evidence="2" type="ORF">NEE01_14840</name>
</gene>
<dbReference type="Proteomes" id="UP001165565">
    <property type="component" value="Unassembled WGS sequence"/>
</dbReference>
<sequence>MTALAVSKDTTLTVTAKGQITLRKDLLQHLGIHAGAKITVRKLPNGRIEVEAARPRGKISDAFGMLKREGQRTVSIDEMNEVIAKGWAGEL</sequence>
<protein>
    <submittedName>
        <fullName evidence="2">AbrB/MazE/SpoVT family DNA-binding domain-containing protein</fullName>
    </submittedName>
</protein>
<dbReference type="EMBL" id="JANFAV010000010">
    <property type="protein sequence ID" value="MCW6536056.1"/>
    <property type="molecule type" value="Genomic_DNA"/>
</dbReference>
<feature type="domain" description="SpoVT-AbrB" evidence="1">
    <location>
        <begin position="12"/>
        <end position="58"/>
    </location>
</feature>
<evidence type="ECO:0000313" key="3">
    <source>
        <dbReference type="Proteomes" id="UP001165565"/>
    </source>
</evidence>
<dbReference type="SMART" id="SM00966">
    <property type="entry name" value="SpoVT_AbrB"/>
    <property type="match status" value="1"/>
</dbReference>
<dbReference type="AlphaFoldDB" id="A0AA41ZBD9"/>
<reference evidence="2" key="1">
    <citation type="submission" date="2022-06" db="EMBL/GenBank/DDBJ databases">
        <title>Sphingomonas sp. nov. isolated from rhizosphere soil of tomato.</title>
        <authorList>
            <person name="Dong H."/>
            <person name="Gao R."/>
        </authorList>
    </citation>
    <scope>NUCLEOTIDE SEQUENCE</scope>
    <source>
        <strain evidence="2">MMSM24</strain>
    </source>
</reference>
<organism evidence="2 3">
    <name type="scientific">Sphingomonas lycopersici</name>
    <dbReference type="NCBI Taxonomy" id="2951807"/>
    <lineage>
        <taxon>Bacteria</taxon>
        <taxon>Pseudomonadati</taxon>
        <taxon>Pseudomonadota</taxon>
        <taxon>Alphaproteobacteria</taxon>
        <taxon>Sphingomonadales</taxon>
        <taxon>Sphingomonadaceae</taxon>
        <taxon>Sphingomonas</taxon>
    </lineage>
</organism>
<keyword evidence="3" id="KW-1185">Reference proteome</keyword>
<dbReference type="InterPro" id="IPR007159">
    <property type="entry name" value="SpoVT-AbrB_dom"/>
</dbReference>
<keyword evidence="2" id="KW-0238">DNA-binding</keyword>
<name>A0AA41ZBD9_9SPHN</name>
<dbReference type="RefSeq" id="WP_179514831.1">
    <property type="nucleotide sequence ID" value="NZ_JANFAV010000010.1"/>
</dbReference>
<dbReference type="InterPro" id="IPR037914">
    <property type="entry name" value="SpoVT-AbrB_sf"/>
</dbReference>
<evidence type="ECO:0000313" key="2">
    <source>
        <dbReference type="EMBL" id="MCW6536056.1"/>
    </source>
</evidence>